<dbReference type="SUPFAM" id="SSF52096">
    <property type="entry name" value="ClpP/crotonase"/>
    <property type="match status" value="1"/>
</dbReference>
<dbReference type="PATRIC" id="fig|507754.4.peg.491"/>
<evidence type="ECO:0000256" key="4">
    <source>
        <dbReference type="ARBA" id="ARBA00022825"/>
    </source>
</evidence>
<dbReference type="InterPro" id="IPR002142">
    <property type="entry name" value="Peptidase_S49"/>
</dbReference>
<reference evidence="7 8" key="2">
    <citation type="submission" date="2015-09" db="EMBL/GenBank/DDBJ databases">
        <title>Heavy metals and arsenic resistance mechanisms in polyextremophilic archaea of the family Ferroplasmaceae.</title>
        <authorList>
            <person name="Bulaev A.G."/>
            <person name="Kanygina A.V."/>
        </authorList>
    </citation>
    <scope>NUCLEOTIDE SEQUENCE [LARGE SCALE GENOMIC DNA]</scope>
    <source>
        <strain evidence="7 8">VT</strain>
    </source>
</reference>
<evidence type="ECO:0000313" key="9">
    <source>
        <dbReference type="Proteomes" id="UP000050515"/>
    </source>
</evidence>
<dbReference type="Gene3D" id="6.20.330.10">
    <property type="match status" value="1"/>
</dbReference>
<comment type="caution">
    <text evidence="7">The sequence shown here is derived from an EMBL/GenBank/DDBJ whole genome shotgun (WGS) entry which is preliminary data.</text>
</comment>
<feature type="domain" description="Peptidase S49" evidence="5">
    <location>
        <begin position="61"/>
        <end position="204"/>
    </location>
</feature>
<dbReference type="EMBL" id="LJCQ01000410">
    <property type="protein sequence ID" value="KPV44719.1"/>
    <property type="molecule type" value="Genomic_DNA"/>
</dbReference>
<dbReference type="PANTHER" id="PTHR42987">
    <property type="entry name" value="PEPTIDASE S49"/>
    <property type="match status" value="1"/>
</dbReference>
<dbReference type="CDD" id="cd07023">
    <property type="entry name" value="S49_Sppa_N_C"/>
    <property type="match status" value="1"/>
</dbReference>
<dbReference type="Pfam" id="PF01343">
    <property type="entry name" value="Peptidase_S49"/>
    <property type="match status" value="1"/>
</dbReference>
<dbReference type="Gene3D" id="3.90.226.10">
    <property type="entry name" value="2-enoyl-CoA Hydratase, Chain A, domain 1"/>
    <property type="match status" value="1"/>
</dbReference>
<dbReference type="PANTHER" id="PTHR42987:SF4">
    <property type="entry name" value="PROTEASE SOHB-RELATED"/>
    <property type="match status" value="1"/>
</dbReference>
<keyword evidence="4" id="KW-0720">Serine protease</keyword>
<evidence type="ECO:0000256" key="2">
    <source>
        <dbReference type="ARBA" id="ARBA00022670"/>
    </source>
</evidence>
<dbReference type="InterPro" id="IPR029045">
    <property type="entry name" value="ClpP/crotonase-like_dom_sf"/>
</dbReference>
<dbReference type="EMBL" id="LKBG01000286">
    <property type="protein sequence ID" value="KQB33609.1"/>
    <property type="molecule type" value="Genomic_DNA"/>
</dbReference>
<dbReference type="RefSeq" id="WP_048102127.1">
    <property type="nucleotide sequence ID" value="NZ_LJCQ01000410.1"/>
</dbReference>
<dbReference type="Proteomes" id="UP000050320">
    <property type="component" value="Unassembled WGS sequence"/>
</dbReference>
<evidence type="ECO:0000256" key="1">
    <source>
        <dbReference type="ARBA" id="ARBA00008683"/>
    </source>
</evidence>
<name>A0A0Q0REU4_9ARCH</name>
<accession>A0A0Q0REU4</accession>
<comment type="similarity">
    <text evidence="1">Belongs to the peptidase S49 family.</text>
</comment>
<keyword evidence="2" id="KW-0645">Protease</keyword>
<dbReference type="NCBIfam" id="TIGR00706">
    <property type="entry name" value="SppA_dom"/>
    <property type="match status" value="1"/>
</dbReference>
<reference evidence="6 9" key="1">
    <citation type="submission" date="2015-09" db="EMBL/GenBank/DDBJ databases">
        <title>Draft genome sequence of Acidiplasma aeolicum DSM 18409.</title>
        <authorList>
            <person name="Hemp J."/>
        </authorList>
    </citation>
    <scope>NUCLEOTIDE SEQUENCE [LARGE SCALE GENOMIC DNA]</scope>
    <source>
        <strain evidence="6 9">V</strain>
    </source>
</reference>
<evidence type="ECO:0000313" key="8">
    <source>
        <dbReference type="Proteomes" id="UP000050320"/>
    </source>
</evidence>
<dbReference type="AlphaFoldDB" id="A0A0Q0REU4"/>
<keyword evidence="8" id="KW-1185">Reference proteome</keyword>
<proteinExistence type="inferred from homology"/>
<dbReference type="GeneID" id="84222131"/>
<dbReference type="InterPro" id="IPR004635">
    <property type="entry name" value="Pept_S49_SppA"/>
</dbReference>
<dbReference type="Proteomes" id="UP000050515">
    <property type="component" value="Unassembled WGS sequence"/>
</dbReference>
<organism evidence="7 8">
    <name type="scientific">Acidiplasma aeolicum</name>
    <dbReference type="NCBI Taxonomy" id="507754"/>
    <lineage>
        <taxon>Archaea</taxon>
        <taxon>Methanobacteriati</taxon>
        <taxon>Thermoplasmatota</taxon>
        <taxon>Thermoplasmata</taxon>
        <taxon>Thermoplasmatales</taxon>
        <taxon>Ferroplasmaceae</taxon>
        <taxon>Acidiplasma</taxon>
    </lineage>
</organism>
<sequence>MYIATLNINGTINQNMVSRIMPVLDYVYNKNKVRGLILIINSGGGDANSTEIIYNKLRKIAEKKPVYSSILGTGASGAYWLACASEKIFAMPTSIVGSIGVISISADVSEFLSAAGIRPRITKIGKYKDMNSPFRPMTDEEQNIYYEIMQDVFKRFRDEVKSRRNIKNIDDVATGLVFSSSRAKELSLIDEIGDTEACINDMKNRIKSGIGIKDLTPRGGIISRFISMSTDSFFSEFFKNRIS</sequence>
<dbReference type="GO" id="GO:0006508">
    <property type="term" value="P:proteolysis"/>
    <property type="evidence" value="ECO:0007669"/>
    <property type="project" value="UniProtKB-KW"/>
</dbReference>
<dbReference type="GO" id="GO:0008236">
    <property type="term" value="F:serine-type peptidase activity"/>
    <property type="evidence" value="ECO:0007669"/>
    <property type="project" value="UniProtKB-KW"/>
</dbReference>
<evidence type="ECO:0000259" key="5">
    <source>
        <dbReference type="Pfam" id="PF01343"/>
    </source>
</evidence>
<dbReference type="OrthoDB" id="31107at2157"/>
<gene>
    <name evidence="7" type="ORF">AOG54_01850</name>
    <name evidence="6" type="ORF">SE19_08695</name>
</gene>
<keyword evidence="3" id="KW-0378">Hydrolase</keyword>
<evidence type="ECO:0000313" key="7">
    <source>
        <dbReference type="EMBL" id="KQB33609.1"/>
    </source>
</evidence>
<dbReference type="InterPro" id="IPR047272">
    <property type="entry name" value="S49_SppA_C"/>
</dbReference>
<evidence type="ECO:0000256" key="3">
    <source>
        <dbReference type="ARBA" id="ARBA00022801"/>
    </source>
</evidence>
<protein>
    <submittedName>
        <fullName evidence="7">Signal peptidase</fullName>
    </submittedName>
</protein>
<evidence type="ECO:0000313" key="6">
    <source>
        <dbReference type="EMBL" id="KPV44719.1"/>
    </source>
</evidence>